<reference evidence="4" key="1">
    <citation type="submission" date="2017-02" db="UniProtKB">
        <authorList>
            <consortium name="WormBaseParasite"/>
        </authorList>
    </citation>
    <scope>IDENTIFICATION</scope>
</reference>
<name>A0A0M3JD37_ANISI</name>
<evidence type="ECO:0000313" key="2">
    <source>
        <dbReference type="EMBL" id="VDK25321.1"/>
    </source>
</evidence>
<protein>
    <submittedName>
        <fullName evidence="4">Dolichyl-diphosphooligosaccharide--protein glycosyltransferase subunit KCP2</fullName>
    </submittedName>
</protein>
<dbReference type="AlphaFoldDB" id="A0A0M3JD37"/>
<feature type="transmembrane region" description="Helical" evidence="1">
    <location>
        <begin position="40"/>
        <end position="60"/>
    </location>
</feature>
<feature type="transmembrane region" description="Helical" evidence="1">
    <location>
        <begin position="12"/>
        <end position="34"/>
    </location>
</feature>
<keyword evidence="1" id="KW-0472">Membrane</keyword>
<keyword evidence="3" id="KW-1185">Reference proteome</keyword>
<proteinExistence type="predicted"/>
<evidence type="ECO:0000256" key="1">
    <source>
        <dbReference type="SAM" id="Phobius"/>
    </source>
</evidence>
<accession>A0A0M3JD37</accession>
<organism evidence="4">
    <name type="scientific">Anisakis simplex</name>
    <name type="common">Herring worm</name>
    <dbReference type="NCBI Taxonomy" id="6269"/>
    <lineage>
        <taxon>Eukaryota</taxon>
        <taxon>Metazoa</taxon>
        <taxon>Ecdysozoa</taxon>
        <taxon>Nematoda</taxon>
        <taxon>Chromadorea</taxon>
        <taxon>Rhabditida</taxon>
        <taxon>Spirurina</taxon>
        <taxon>Ascaridomorpha</taxon>
        <taxon>Ascaridoidea</taxon>
        <taxon>Anisakidae</taxon>
        <taxon>Anisakis</taxon>
        <taxon>Anisakis simplex complex</taxon>
    </lineage>
</organism>
<evidence type="ECO:0000313" key="3">
    <source>
        <dbReference type="Proteomes" id="UP000267096"/>
    </source>
</evidence>
<keyword evidence="1" id="KW-0812">Transmembrane</keyword>
<keyword evidence="1" id="KW-1133">Transmembrane helix</keyword>
<dbReference type="EMBL" id="UYRR01010277">
    <property type="protein sequence ID" value="VDK25321.1"/>
    <property type="molecule type" value="Genomic_DNA"/>
</dbReference>
<sequence length="65" mass="7339">MATDLKEAQETTAQLELAAAVVLVSVFFQNYLFFDGSLKNLMVFTFISIIFQNASVLKFFKLHMG</sequence>
<dbReference type="WBParaSite" id="ASIM_0000552301-mRNA-1">
    <property type="protein sequence ID" value="ASIM_0000552301-mRNA-1"/>
    <property type="gene ID" value="ASIM_0000552301"/>
</dbReference>
<reference evidence="2 3" key="2">
    <citation type="submission" date="2018-11" db="EMBL/GenBank/DDBJ databases">
        <authorList>
            <consortium name="Pathogen Informatics"/>
        </authorList>
    </citation>
    <scope>NUCLEOTIDE SEQUENCE [LARGE SCALE GENOMIC DNA]</scope>
</reference>
<evidence type="ECO:0000313" key="4">
    <source>
        <dbReference type="WBParaSite" id="ASIM_0000552301-mRNA-1"/>
    </source>
</evidence>
<dbReference type="Proteomes" id="UP000267096">
    <property type="component" value="Unassembled WGS sequence"/>
</dbReference>
<gene>
    <name evidence="2" type="ORF">ASIM_LOCUS5318</name>
</gene>